<feature type="compositionally biased region" description="Pro residues" evidence="6">
    <location>
        <begin position="267"/>
        <end position="276"/>
    </location>
</feature>
<keyword evidence="3 5" id="KW-0238">DNA-binding</keyword>
<dbReference type="EMBL" id="BOOA01000031">
    <property type="protein sequence ID" value="GIH25684.1"/>
    <property type="molecule type" value="Genomic_DNA"/>
</dbReference>
<dbReference type="SMART" id="SM00862">
    <property type="entry name" value="Trans_reg_C"/>
    <property type="match status" value="1"/>
</dbReference>
<dbReference type="GO" id="GO:0003677">
    <property type="term" value="F:DNA binding"/>
    <property type="evidence" value="ECO:0007669"/>
    <property type="project" value="UniProtKB-UniRule"/>
</dbReference>
<evidence type="ECO:0000256" key="5">
    <source>
        <dbReference type="PROSITE-ProRule" id="PRU01091"/>
    </source>
</evidence>
<dbReference type="InterPro" id="IPR011990">
    <property type="entry name" value="TPR-like_helical_dom_sf"/>
</dbReference>
<dbReference type="Gene3D" id="1.10.10.10">
    <property type="entry name" value="Winged helix-like DNA-binding domain superfamily/Winged helix DNA-binding domain"/>
    <property type="match status" value="1"/>
</dbReference>
<feature type="DNA-binding region" description="OmpR/PhoB-type" evidence="5">
    <location>
        <begin position="1"/>
        <end position="107"/>
    </location>
</feature>
<dbReference type="SUPFAM" id="SSF46894">
    <property type="entry name" value="C-terminal effector domain of the bipartite response regulators"/>
    <property type="match status" value="1"/>
</dbReference>
<evidence type="ECO:0000256" key="6">
    <source>
        <dbReference type="SAM" id="MobiDB-lite"/>
    </source>
</evidence>
<dbReference type="Gene3D" id="1.25.40.10">
    <property type="entry name" value="Tetratricopeptide repeat domain"/>
    <property type="match status" value="2"/>
</dbReference>
<dbReference type="SMART" id="SM01043">
    <property type="entry name" value="BTAD"/>
    <property type="match status" value="1"/>
</dbReference>
<dbReference type="AlphaFoldDB" id="A0A919UL61"/>
<dbReference type="PANTHER" id="PTHR35807:SF1">
    <property type="entry name" value="TRANSCRIPTIONAL REGULATOR REDD"/>
    <property type="match status" value="1"/>
</dbReference>
<evidence type="ECO:0000256" key="3">
    <source>
        <dbReference type="ARBA" id="ARBA00023125"/>
    </source>
</evidence>
<comment type="similarity">
    <text evidence="1">Belongs to the AfsR/DnrI/RedD regulatory family.</text>
</comment>
<evidence type="ECO:0000313" key="9">
    <source>
        <dbReference type="Proteomes" id="UP000640052"/>
    </source>
</evidence>
<evidence type="ECO:0000256" key="4">
    <source>
        <dbReference type="ARBA" id="ARBA00023163"/>
    </source>
</evidence>
<dbReference type="InterPro" id="IPR001867">
    <property type="entry name" value="OmpR/PhoB-type_DNA-bd"/>
</dbReference>
<evidence type="ECO:0000256" key="2">
    <source>
        <dbReference type="ARBA" id="ARBA00023015"/>
    </source>
</evidence>
<accession>A0A919UL61</accession>
<keyword evidence="9" id="KW-1185">Reference proteome</keyword>
<evidence type="ECO:0000259" key="7">
    <source>
        <dbReference type="PROSITE" id="PS51755"/>
    </source>
</evidence>
<proteinExistence type="inferred from homology"/>
<organism evidence="8 9">
    <name type="scientific">Acrocarpospora phusangensis</name>
    <dbReference type="NCBI Taxonomy" id="1070424"/>
    <lineage>
        <taxon>Bacteria</taxon>
        <taxon>Bacillati</taxon>
        <taxon>Actinomycetota</taxon>
        <taxon>Actinomycetes</taxon>
        <taxon>Streptosporangiales</taxon>
        <taxon>Streptosporangiaceae</taxon>
        <taxon>Acrocarpospora</taxon>
    </lineage>
</organism>
<protein>
    <submittedName>
        <fullName evidence="8">ATPase AAA</fullName>
    </submittedName>
</protein>
<comment type="caution">
    <text evidence="8">The sequence shown here is derived from an EMBL/GenBank/DDBJ whole genome shotgun (WGS) entry which is preliminary data.</text>
</comment>
<dbReference type="InterPro" id="IPR041664">
    <property type="entry name" value="AAA_16"/>
</dbReference>
<dbReference type="InterPro" id="IPR027417">
    <property type="entry name" value="P-loop_NTPase"/>
</dbReference>
<keyword evidence="2" id="KW-0805">Transcription regulation</keyword>
<dbReference type="InterPro" id="IPR036388">
    <property type="entry name" value="WH-like_DNA-bd_sf"/>
</dbReference>
<dbReference type="Proteomes" id="UP000640052">
    <property type="component" value="Unassembled WGS sequence"/>
</dbReference>
<sequence>MTYPDRVGGVEFRVLGPIAVIGADGGPLDIGPAQQRAVLALCLLAAPRPMSVSRLIDALWEDGAPAGAVNTVQAYVSKLRRVLEPGRARRGAASILVSRPGGYALDIPDEVVDRRRVTARAAEGRRLLAAGDPAKAVRELRLALSEWRGEPLAGFEDQSWAKDERLALTELRLSLVEDAAEADLALARGSDLVPDLTLLVSAHPLRERLRRLAAHALYQSGRQADALATLAEGRRLLVDDLGLDPDPRSRDLESRILSQDPALTPVPLSPATPTPAPTVVLGRTTETATLHRAITTPGHRVVLISGEPGIGKTSLVESAALQREPGSLGDAVPPSRQRDEPGLSGYAGRGADSRVVFGRCWDGGGAPPFWPWVQVVRALTGQAGELAEITGATGEFPMFEAVARLLNAGPVLVVLDDLQWADASSLRLLDFLASTRPCPELTVLATYRDTEVSEPLARTLATLSRLPHVERVTLGGLSEDAVAEYLERSGADPARAAEELRRTGGNPFFLSLGEEAPGAVADVLRGRLAAMPPGAHDVLSAAALIGREAELGVLLDVLDLPQDDVLDVLDEAVRSRLLTERSLVYAFSHDIVRDVLRDGLAPLRRRRLHARVAAVLEGRGTHLAELAYHYREGLVIAGMAARAIEYARQAARHATEQFAYEDAAGHLEQAVALTGQLPVTDLELKCDLLLELAEAQSVAGMNSRVHATLDEAAALADRLGDDERLAKAALGFSDPLGWAMYEEWAASEALLGRIDRALAQAGERWRSPLLAASAIMGSFIRPPGESRELAARAVREARDDRSRLRALSAVEILSRGIAGAAERRELVARMAESAAATGDLVDEWLAGEARYVEMVSSGEFTAAGPLLDWLRQTARRLRQPSLIGLAEWQAAIRAYLAGDLDTAIAEAEEAARAHPEGALGGDGAQLRALLMRAQTARLRGDLHTALTIADNVLETRPGQPVWTVLRCHTLLDLGRHDEAAAIFTTLAQDGFATIASDLTYRFIPDSLSRICATLRNPQAAEALYTHFHPNSGRLLGWSITDLCLSHLARTLNRPTTATHHLTAAHHFLTTSGLPALTE</sequence>
<name>A0A919UL61_9ACTN</name>
<dbReference type="Pfam" id="PF13191">
    <property type="entry name" value="AAA_16"/>
    <property type="match status" value="1"/>
</dbReference>
<feature type="region of interest" description="Disordered" evidence="6">
    <location>
        <begin position="322"/>
        <end position="347"/>
    </location>
</feature>
<dbReference type="PROSITE" id="PS51755">
    <property type="entry name" value="OMPR_PHOB"/>
    <property type="match status" value="1"/>
</dbReference>
<evidence type="ECO:0000256" key="1">
    <source>
        <dbReference type="ARBA" id="ARBA00005820"/>
    </source>
</evidence>
<dbReference type="InterPro" id="IPR016032">
    <property type="entry name" value="Sig_transdc_resp-reg_C-effctor"/>
</dbReference>
<dbReference type="SUPFAM" id="SSF52540">
    <property type="entry name" value="P-loop containing nucleoside triphosphate hydrolases"/>
    <property type="match status" value="1"/>
</dbReference>
<dbReference type="Pfam" id="PF00486">
    <property type="entry name" value="Trans_reg_C"/>
    <property type="match status" value="1"/>
</dbReference>
<dbReference type="InterPro" id="IPR051677">
    <property type="entry name" value="AfsR-DnrI-RedD_regulator"/>
</dbReference>
<feature type="region of interest" description="Disordered" evidence="6">
    <location>
        <begin position="256"/>
        <end position="278"/>
    </location>
</feature>
<evidence type="ECO:0000313" key="8">
    <source>
        <dbReference type="EMBL" id="GIH25684.1"/>
    </source>
</evidence>
<dbReference type="Pfam" id="PF03704">
    <property type="entry name" value="BTAD"/>
    <property type="match status" value="1"/>
</dbReference>
<dbReference type="GO" id="GO:0000160">
    <property type="term" value="P:phosphorelay signal transduction system"/>
    <property type="evidence" value="ECO:0007669"/>
    <property type="project" value="InterPro"/>
</dbReference>
<dbReference type="SUPFAM" id="SSF48452">
    <property type="entry name" value="TPR-like"/>
    <property type="match status" value="2"/>
</dbReference>
<dbReference type="GO" id="GO:0006355">
    <property type="term" value="P:regulation of DNA-templated transcription"/>
    <property type="evidence" value="ECO:0007669"/>
    <property type="project" value="InterPro"/>
</dbReference>
<feature type="domain" description="OmpR/PhoB-type" evidence="7">
    <location>
        <begin position="1"/>
        <end position="107"/>
    </location>
</feature>
<reference evidence="8" key="1">
    <citation type="submission" date="2021-01" db="EMBL/GenBank/DDBJ databases">
        <title>Whole genome shotgun sequence of Acrocarpospora phusangensis NBRC 108782.</title>
        <authorList>
            <person name="Komaki H."/>
            <person name="Tamura T."/>
        </authorList>
    </citation>
    <scope>NUCLEOTIDE SEQUENCE</scope>
    <source>
        <strain evidence="8">NBRC 108782</strain>
    </source>
</reference>
<dbReference type="PANTHER" id="PTHR35807">
    <property type="entry name" value="TRANSCRIPTIONAL REGULATOR REDD-RELATED"/>
    <property type="match status" value="1"/>
</dbReference>
<dbReference type="InterPro" id="IPR005158">
    <property type="entry name" value="BTAD"/>
</dbReference>
<dbReference type="CDD" id="cd15831">
    <property type="entry name" value="BTAD"/>
    <property type="match status" value="1"/>
</dbReference>
<keyword evidence="4" id="KW-0804">Transcription</keyword>
<gene>
    <name evidence="8" type="ORF">Aph01nite_39940</name>
</gene>